<proteinExistence type="predicted"/>
<keyword evidence="2" id="KW-1185">Reference proteome</keyword>
<reference evidence="1 2" key="1">
    <citation type="submission" date="2018-11" db="EMBL/GenBank/DDBJ databases">
        <title>Novel bacteria species description.</title>
        <authorList>
            <person name="Han J.-H."/>
        </authorList>
    </citation>
    <scope>NUCLEOTIDE SEQUENCE [LARGE SCALE GENOMIC DNA]</scope>
    <source>
        <strain evidence="1 2">KCTC23259</strain>
    </source>
</reference>
<dbReference type="AlphaFoldDB" id="A0AAE3GYE2"/>
<dbReference type="Proteomes" id="UP001204144">
    <property type="component" value="Unassembled WGS sequence"/>
</dbReference>
<accession>A0AAE3GYE2</accession>
<organism evidence="1 2">
    <name type="scientific">Lacihabitans soyangensis</name>
    <dbReference type="NCBI Taxonomy" id="869394"/>
    <lineage>
        <taxon>Bacteria</taxon>
        <taxon>Pseudomonadati</taxon>
        <taxon>Bacteroidota</taxon>
        <taxon>Cytophagia</taxon>
        <taxon>Cytophagales</taxon>
        <taxon>Leadbetterellaceae</taxon>
        <taxon>Lacihabitans</taxon>
    </lineage>
</organism>
<protein>
    <submittedName>
        <fullName evidence="1">Uncharacterized protein</fullName>
    </submittedName>
</protein>
<dbReference type="EMBL" id="RJUF01000001">
    <property type="protein sequence ID" value="MCP9761518.1"/>
    <property type="molecule type" value="Genomic_DNA"/>
</dbReference>
<evidence type="ECO:0000313" key="1">
    <source>
        <dbReference type="EMBL" id="MCP9761518.1"/>
    </source>
</evidence>
<dbReference type="RefSeq" id="WP_255035254.1">
    <property type="nucleotide sequence ID" value="NZ_RJUF01000001.1"/>
</dbReference>
<name>A0AAE3GYE2_9BACT</name>
<sequence length="130" mass="15007">MLKKTSIFILSLVIFAESLLPNGLGISQVSRVGELYHHYLQHRQEGVSLNEFLWMHYSSDSGHKTNKEHKNLPSFESQISFLAFVSSVSLRIDSGFKENTVFTEVFNSLEYSNLYRFQYLKFLLNPPQLG</sequence>
<evidence type="ECO:0000313" key="2">
    <source>
        <dbReference type="Proteomes" id="UP001204144"/>
    </source>
</evidence>
<comment type="caution">
    <text evidence="1">The sequence shown here is derived from an EMBL/GenBank/DDBJ whole genome shotgun (WGS) entry which is preliminary data.</text>
</comment>
<gene>
    <name evidence="1" type="ORF">EGI31_01035</name>
</gene>